<accession>A0A0F9WKR1</accession>
<proteinExistence type="predicted"/>
<gene>
    <name evidence="1" type="ORF">LCGC14_0267820</name>
</gene>
<reference evidence="1" key="1">
    <citation type="journal article" date="2015" name="Nature">
        <title>Complex archaea that bridge the gap between prokaryotes and eukaryotes.</title>
        <authorList>
            <person name="Spang A."/>
            <person name="Saw J.H."/>
            <person name="Jorgensen S.L."/>
            <person name="Zaremba-Niedzwiedzka K."/>
            <person name="Martijn J."/>
            <person name="Lind A.E."/>
            <person name="van Eijk R."/>
            <person name="Schleper C."/>
            <person name="Guy L."/>
            <person name="Ettema T.J."/>
        </authorList>
    </citation>
    <scope>NUCLEOTIDE SEQUENCE</scope>
</reference>
<evidence type="ECO:0000313" key="1">
    <source>
        <dbReference type="EMBL" id="KKN86606.1"/>
    </source>
</evidence>
<comment type="caution">
    <text evidence="1">The sequence shown here is derived from an EMBL/GenBank/DDBJ whole genome shotgun (WGS) entry which is preliminary data.</text>
</comment>
<organism evidence="1">
    <name type="scientific">marine sediment metagenome</name>
    <dbReference type="NCBI Taxonomy" id="412755"/>
    <lineage>
        <taxon>unclassified sequences</taxon>
        <taxon>metagenomes</taxon>
        <taxon>ecological metagenomes</taxon>
    </lineage>
</organism>
<dbReference type="EMBL" id="LAZR01000146">
    <property type="protein sequence ID" value="KKN86606.1"/>
    <property type="molecule type" value="Genomic_DNA"/>
</dbReference>
<sequence>MPEHAEISLSSLEHFKDEFESCKTYVWKMIDLESDEKMKNKGMELIKSIDSSIEIINECLEKPLHDGYLDG</sequence>
<name>A0A0F9WKR1_9ZZZZ</name>
<dbReference type="AlphaFoldDB" id="A0A0F9WKR1"/>
<protein>
    <submittedName>
        <fullName evidence="1">Uncharacterized protein</fullName>
    </submittedName>
</protein>